<evidence type="ECO:0000313" key="3">
    <source>
        <dbReference type="EMBL" id="ARQ97726.1"/>
    </source>
</evidence>
<keyword evidence="3" id="KW-0808">Transferase</keyword>
<dbReference type="AlphaFoldDB" id="A0A1X9SNA9"/>
<evidence type="ECO:0000313" key="4">
    <source>
        <dbReference type="Proteomes" id="UP000202031"/>
    </source>
</evidence>
<dbReference type="RefSeq" id="WP_100591053.1">
    <property type="nucleotide sequence ID" value="NZ_CP015578.1"/>
</dbReference>
<dbReference type="NCBIfam" id="TIGR02354">
    <property type="entry name" value="thiF_fam2"/>
    <property type="match status" value="1"/>
</dbReference>
<dbReference type="NCBIfam" id="NF006395">
    <property type="entry name" value="PRK08644.1"/>
    <property type="match status" value="1"/>
</dbReference>
<dbReference type="InterPro" id="IPR000594">
    <property type="entry name" value="ThiF_NAD_FAD-bd"/>
</dbReference>
<dbReference type="InterPro" id="IPR045886">
    <property type="entry name" value="ThiF/MoeB/HesA"/>
</dbReference>
<dbReference type="PANTHER" id="PTHR43267">
    <property type="entry name" value="TRNA THREONYLCARBAMOYLADENOSINE DEHYDRATASE"/>
    <property type="match status" value="1"/>
</dbReference>
<sequence>MKQIIVNSITKNVNSNTLSQLRTELGFDDSVITIYKGFATNDDLELSDGDSVVFINKGELPPKECLKEMMRARNSPEVNIALDSAKVGIAGLGGLGSSVAIALARVGVSSLKLVDFDTVDPSNLNRQQYFIDDLGKYKTQALADIIAKINPFVSVEIETVKLDENNINLVFQNYDIVAECFDNPKAKAMLINNLKNKIIVAASGMAGYGRSDDIKTIQMAKNLYICGDLKSAASIGNGLMAPRVGICAMKQANQILDILIKRVKDNG</sequence>
<dbReference type="GO" id="GO:0016779">
    <property type="term" value="F:nucleotidyltransferase activity"/>
    <property type="evidence" value="ECO:0007669"/>
    <property type="project" value="UniProtKB-KW"/>
</dbReference>
<dbReference type="Pfam" id="PF00899">
    <property type="entry name" value="ThiF"/>
    <property type="match status" value="1"/>
</dbReference>
<reference evidence="4" key="1">
    <citation type="journal article" date="2017" name="Genome Biol. Evol.">
        <title>Comparative Genomic Analysis Identifies a Campylobacter Clade Deficient in Selenium Metabolism.</title>
        <authorList>
            <person name="Miller W.G."/>
            <person name="Yee E."/>
            <person name="Lopes B.S."/>
            <person name="Chapman M.H."/>
            <person name="Huynh S."/>
            <person name="Bono J.L."/>
            <person name="Parker C.T."/>
            <person name="Strachan N.J.C."/>
            <person name="Forbes K.J."/>
        </authorList>
    </citation>
    <scope>NUCLEOTIDE SEQUENCE [LARGE SCALE GENOMIC DNA]</scope>
    <source>
        <strain evidence="4">NCTC 13004</strain>
    </source>
</reference>
<dbReference type="GO" id="GO:0061504">
    <property type="term" value="P:cyclic threonylcarbamoyladenosine biosynthetic process"/>
    <property type="evidence" value="ECO:0007669"/>
    <property type="project" value="TreeGrafter"/>
</dbReference>
<dbReference type="EMBL" id="CP015578">
    <property type="protein sequence ID" value="ARQ97726.1"/>
    <property type="molecule type" value="Genomic_DNA"/>
</dbReference>
<gene>
    <name evidence="3" type="primary">thiF</name>
    <name evidence="3" type="ORF">CLAN_0984</name>
</gene>
<feature type="domain" description="THIF-type NAD/FAD binding fold" evidence="1">
    <location>
        <begin position="81"/>
        <end position="262"/>
    </location>
</feature>
<dbReference type="GO" id="GO:0008641">
    <property type="term" value="F:ubiquitin-like modifier activating enzyme activity"/>
    <property type="evidence" value="ECO:0007669"/>
    <property type="project" value="InterPro"/>
</dbReference>
<dbReference type="GeneID" id="46921456"/>
<keyword evidence="3" id="KW-0548">Nucleotidyltransferase</keyword>
<protein>
    <submittedName>
        <fullName evidence="3">ThiS adenylyltransferase</fullName>
        <ecNumber evidence="3">2.7.7.73</ecNumber>
    </submittedName>
</protein>
<dbReference type="SUPFAM" id="SSF69572">
    <property type="entry name" value="Activating enzymes of the ubiquitin-like proteins"/>
    <property type="match status" value="1"/>
</dbReference>
<organism evidence="3 4">
    <name type="scientific">Campylobacter lanienae NCTC 13004</name>
    <dbReference type="NCBI Taxonomy" id="1031753"/>
    <lineage>
        <taxon>Bacteria</taxon>
        <taxon>Pseudomonadati</taxon>
        <taxon>Campylobacterota</taxon>
        <taxon>Epsilonproteobacteria</taxon>
        <taxon>Campylobacterales</taxon>
        <taxon>Campylobacteraceae</taxon>
        <taxon>Campylobacter</taxon>
    </lineage>
</organism>
<dbReference type="InterPro" id="IPR035985">
    <property type="entry name" value="Ubiquitin-activating_enz"/>
</dbReference>
<dbReference type="InterPro" id="IPR032726">
    <property type="entry name" value="ThiS-like_dom"/>
</dbReference>
<dbReference type="KEGG" id="clx:CLAN_0984"/>
<accession>A0A1X9SNA9</accession>
<dbReference type="InterPro" id="IPR012729">
    <property type="entry name" value="ThiF_fam2"/>
</dbReference>
<dbReference type="Pfam" id="PF14453">
    <property type="entry name" value="ThiS-like"/>
    <property type="match status" value="1"/>
</dbReference>
<dbReference type="PANTHER" id="PTHR43267:SF3">
    <property type="entry name" value="THIF PROTEIN"/>
    <property type="match status" value="1"/>
</dbReference>
<dbReference type="Gene3D" id="3.40.50.720">
    <property type="entry name" value="NAD(P)-binding Rossmann-like Domain"/>
    <property type="match status" value="1"/>
</dbReference>
<proteinExistence type="predicted"/>
<dbReference type="EC" id="2.7.7.73" evidence="3"/>
<dbReference type="GO" id="GO:0061503">
    <property type="term" value="F:tRNA threonylcarbamoyladenosine dehydratase"/>
    <property type="evidence" value="ECO:0007669"/>
    <property type="project" value="TreeGrafter"/>
</dbReference>
<reference evidence="4" key="2">
    <citation type="journal article" date="2017" name="Genome Biol. Evol.">
        <title>Comparative genomic analysis identifies a Campylobacter clade deficient in selenium metabolism.</title>
        <authorList>
            <person name="Miller W.G."/>
            <person name="Yee E."/>
            <person name="Lopes B.S."/>
            <person name="Chapman M.H."/>
            <person name="Huynh S."/>
            <person name="Bono J.L."/>
            <person name="Parker C.T."/>
            <person name="Strachan N.J.C."/>
            <person name="Forbes K.J."/>
        </authorList>
    </citation>
    <scope>NUCLEOTIDE SEQUENCE [LARGE SCALE GENOMIC DNA]</scope>
    <source>
        <strain evidence="4">NCTC 13004</strain>
    </source>
</reference>
<evidence type="ECO:0000259" key="2">
    <source>
        <dbReference type="Pfam" id="PF14453"/>
    </source>
</evidence>
<name>A0A1X9SNA9_9BACT</name>
<feature type="domain" description="ThiS-like ubiquitin" evidence="2">
    <location>
        <begin position="3"/>
        <end position="58"/>
    </location>
</feature>
<evidence type="ECO:0000259" key="1">
    <source>
        <dbReference type="Pfam" id="PF00899"/>
    </source>
</evidence>
<dbReference type="Proteomes" id="UP000202031">
    <property type="component" value="Chromosome"/>
</dbReference>